<name>A0A934SAL4_9BACT</name>
<evidence type="ECO:0000313" key="2">
    <source>
        <dbReference type="EMBL" id="MBK1883951.1"/>
    </source>
</evidence>
<keyword evidence="3" id="KW-1185">Reference proteome</keyword>
<evidence type="ECO:0000256" key="1">
    <source>
        <dbReference type="SAM" id="MobiDB-lite"/>
    </source>
</evidence>
<feature type="region of interest" description="Disordered" evidence="1">
    <location>
        <begin position="264"/>
        <end position="315"/>
    </location>
</feature>
<reference evidence="2" key="1">
    <citation type="submission" date="2021-01" db="EMBL/GenBank/DDBJ databases">
        <title>Modified the classification status of verrucomicrobia.</title>
        <authorList>
            <person name="Feng X."/>
        </authorList>
    </citation>
    <scope>NUCLEOTIDE SEQUENCE</scope>
    <source>
        <strain evidence="2">KCTC 22041</strain>
    </source>
</reference>
<evidence type="ECO:0000313" key="3">
    <source>
        <dbReference type="Proteomes" id="UP000603141"/>
    </source>
</evidence>
<comment type="caution">
    <text evidence="2">The sequence shown here is derived from an EMBL/GenBank/DDBJ whole genome shotgun (WGS) entry which is preliminary data.</text>
</comment>
<dbReference type="Proteomes" id="UP000603141">
    <property type="component" value="Unassembled WGS sequence"/>
</dbReference>
<gene>
    <name evidence="2" type="ORF">JIN85_16145</name>
</gene>
<protein>
    <submittedName>
        <fullName evidence="2">Uncharacterized protein</fullName>
    </submittedName>
</protein>
<dbReference type="AlphaFoldDB" id="A0A934SAL4"/>
<dbReference type="EMBL" id="JAENIJ010000031">
    <property type="protein sequence ID" value="MBK1883951.1"/>
    <property type="molecule type" value="Genomic_DNA"/>
</dbReference>
<proteinExistence type="predicted"/>
<organism evidence="2 3">
    <name type="scientific">Luteolibacter pohnpeiensis</name>
    <dbReference type="NCBI Taxonomy" id="454153"/>
    <lineage>
        <taxon>Bacteria</taxon>
        <taxon>Pseudomonadati</taxon>
        <taxon>Verrucomicrobiota</taxon>
        <taxon>Verrucomicrobiia</taxon>
        <taxon>Verrucomicrobiales</taxon>
        <taxon>Verrucomicrobiaceae</taxon>
        <taxon>Luteolibacter</taxon>
    </lineage>
</organism>
<dbReference type="RefSeq" id="WP_200272634.1">
    <property type="nucleotide sequence ID" value="NZ_JAENIJ010000031.1"/>
</dbReference>
<accession>A0A934SAL4</accession>
<sequence>MQRLSILAALLFVQINGQAQDEPIESKAAEVRRGTFIPQSLEVVPFVPPITPAVQRVPSALRVDAGTSVRLENGHTLTSVRAQASTAPDLPDGDQLAVASTDLEVGGIQHAPPPAAQLIMMGATVFGREISLANWTDRETGENYEALCRFDLGLLAGIGEFRVDDRPANLILVHSNSPSRDFPELADVPDGGLLVVKGDPDSISGMAPILALRDVIAVEKSRLIAFQAARQEKLAAQAAWEKAHPAEPQDMVFWYRPHRGSRYLSDPFPEKKPSARISKPQRGRLDLLTSRRVRTSQSSKASDEPIQLPPPSSAQ</sequence>